<organism evidence="4 5">
    <name type="scientific">Neovison vison</name>
    <name type="common">American mink</name>
    <name type="synonym">Mustela vison</name>
    <dbReference type="NCBI Taxonomy" id="452646"/>
    <lineage>
        <taxon>Eukaryota</taxon>
        <taxon>Metazoa</taxon>
        <taxon>Chordata</taxon>
        <taxon>Craniata</taxon>
        <taxon>Vertebrata</taxon>
        <taxon>Euteleostomi</taxon>
        <taxon>Mammalia</taxon>
        <taxon>Eutheria</taxon>
        <taxon>Laurasiatheria</taxon>
        <taxon>Carnivora</taxon>
        <taxon>Caniformia</taxon>
        <taxon>Musteloidea</taxon>
        <taxon>Mustelidae</taxon>
        <taxon>Mustelinae</taxon>
        <taxon>Neogale</taxon>
    </lineage>
</organism>
<protein>
    <submittedName>
        <fullName evidence="4">Methyltransferase like 25B</fullName>
    </submittedName>
</protein>
<dbReference type="InterPro" id="IPR029063">
    <property type="entry name" value="SAM-dependent_MTases_sf"/>
</dbReference>
<sequence>MSGVSARGLSPEQRRQLAVKLTRVLARYRPILDAYIIEFFTDNLWATLPGSWQEALDGLKPPQLATQLLGVPGEGEVVRYSSVWPLSLLALKSTACALAFTRTPGFQTPSEFLENPSQSSRLTAPFRKHVRPKKQHEIRRLGELVKKLSDLTGCTQVVDIGSGQGHLSRFMSLGLGLTVKSVEGDPRLVERAQRLDQELLQALEKEEKRHPQVRAAGTPAGRAGPPAAAESGRPAGPPVPGEPGGGLLQPGAAACPASGDADSAGPAALPSGAGLPR</sequence>
<dbReference type="PROSITE" id="PS01131">
    <property type="entry name" value="RRNA_A_DIMETH"/>
    <property type="match status" value="1"/>
</dbReference>
<feature type="compositionally biased region" description="Low complexity" evidence="2">
    <location>
        <begin position="249"/>
        <end position="277"/>
    </location>
</feature>
<dbReference type="Proteomes" id="UP000694425">
    <property type="component" value="Unplaced"/>
</dbReference>
<reference evidence="4" key="2">
    <citation type="submission" date="2025-09" db="UniProtKB">
        <authorList>
            <consortium name="Ensembl"/>
        </authorList>
    </citation>
    <scope>IDENTIFICATION</scope>
</reference>
<evidence type="ECO:0000256" key="2">
    <source>
        <dbReference type="SAM" id="MobiDB-lite"/>
    </source>
</evidence>
<dbReference type="Gene3D" id="3.40.50.150">
    <property type="entry name" value="Vaccinia Virus protein VP39"/>
    <property type="match status" value="1"/>
</dbReference>
<proteinExistence type="predicted"/>
<dbReference type="GO" id="GO:0000179">
    <property type="term" value="F:rRNA (adenine-N6,N6-)-dimethyltransferase activity"/>
    <property type="evidence" value="ECO:0007669"/>
    <property type="project" value="InterPro"/>
</dbReference>
<keyword evidence="5" id="KW-1185">Reference proteome</keyword>
<reference evidence="4" key="1">
    <citation type="submission" date="2025-08" db="UniProtKB">
        <authorList>
            <consortium name="Ensembl"/>
        </authorList>
    </citation>
    <scope>IDENTIFICATION</scope>
</reference>
<evidence type="ECO:0000256" key="1">
    <source>
        <dbReference type="ARBA" id="ARBA00022990"/>
    </source>
</evidence>
<evidence type="ECO:0000259" key="3">
    <source>
        <dbReference type="Pfam" id="PF13679"/>
    </source>
</evidence>
<name>A0A8C7BSB3_NEOVI</name>
<dbReference type="PANTHER" id="PTHR12496:SF2">
    <property type="entry name" value="METHYLTRANSFERASE-LIKE PROTEIN 25B"/>
    <property type="match status" value="1"/>
</dbReference>
<feature type="region of interest" description="Disordered" evidence="2">
    <location>
        <begin position="205"/>
        <end position="277"/>
    </location>
</feature>
<evidence type="ECO:0000313" key="4">
    <source>
        <dbReference type="Ensembl" id="ENSNVIP00000027263.1"/>
    </source>
</evidence>
<feature type="compositionally biased region" description="Low complexity" evidence="2">
    <location>
        <begin position="214"/>
        <end position="234"/>
    </location>
</feature>
<dbReference type="GeneTree" id="ENSGT00530000063745"/>
<dbReference type="InterPro" id="IPR052220">
    <property type="entry name" value="METTL25"/>
</dbReference>
<gene>
    <name evidence="4" type="primary">METTL25B</name>
</gene>
<dbReference type="SUPFAM" id="SSF53335">
    <property type="entry name" value="S-adenosyl-L-methionine-dependent methyltransferases"/>
    <property type="match status" value="1"/>
</dbReference>
<dbReference type="PANTHER" id="PTHR12496">
    <property type="entry name" value="CGI-41 METHYLTRANSFERASE"/>
    <property type="match status" value="1"/>
</dbReference>
<dbReference type="Ensembl" id="ENSNVIT00000031620.1">
    <property type="protein sequence ID" value="ENSNVIP00000027263.1"/>
    <property type="gene ID" value="ENSNVIG00000021076.1"/>
</dbReference>
<evidence type="ECO:0000313" key="5">
    <source>
        <dbReference type="Proteomes" id="UP000694425"/>
    </source>
</evidence>
<keyword evidence="1" id="KW-0007">Acetylation</keyword>
<dbReference type="InterPro" id="IPR025714">
    <property type="entry name" value="Methyltranfer_dom"/>
</dbReference>
<dbReference type="InterPro" id="IPR020596">
    <property type="entry name" value="rRNA_Ade_Mease_Trfase_CS"/>
</dbReference>
<accession>A0A8C7BSB3</accession>
<dbReference type="Pfam" id="PF13679">
    <property type="entry name" value="Methyltransf_32"/>
    <property type="match status" value="1"/>
</dbReference>
<dbReference type="AlphaFoldDB" id="A0A8C7BSB3"/>
<feature type="domain" description="Methyltransferase" evidence="3">
    <location>
        <begin position="133"/>
        <end position="208"/>
    </location>
</feature>